<dbReference type="AlphaFoldDB" id="A0AAD3HDR1"/>
<organism evidence="1 2">
    <name type="scientific">Chaetoceros tenuissimus</name>
    <dbReference type="NCBI Taxonomy" id="426638"/>
    <lineage>
        <taxon>Eukaryota</taxon>
        <taxon>Sar</taxon>
        <taxon>Stramenopiles</taxon>
        <taxon>Ochrophyta</taxon>
        <taxon>Bacillariophyta</taxon>
        <taxon>Coscinodiscophyceae</taxon>
        <taxon>Chaetocerotophycidae</taxon>
        <taxon>Chaetocerotales</taxon>
        <taxon>Chaetocerotaceae</taxon>
        <taxon>Chaetoceros</taxon>
    </lineage>
</organism>
<reference evidence="1 2" key="1">
    <citation type="journal article" date="2021" name="Sci. Rep.">
        <title>The genome of the diatom Chaetoceros tenuissimus carries an ancient integrated fragment of an extant virus.</title>
        <authorList>
            <person name="Hongo Y."/>
            <person name="Kimura K."/>
            <person name="Takaki Y."/>
            <person name="Yoshida Y."/>
            <person name="Baba S."/>
            <person name="Kobayashi G."/>
            <person name="Nagasaki K."/>
            <person name="Hano T."/>
            <person name="Tomaru Y."/>
        </authorList>
    </citation>
    <scope>NUCLEOTIDE SEQUENCE [LARGE SCALE GENOMIC DNA]</scope>
    <source>
        <strain evidence="1 2">NIES-3715</strain>
    </source>
</reference>
<dbReference type="EMBL" id="BLLK01000066">
    <property type="protein sequence ID" value="GFH59479.1"/>
    <property type="molecule type" value="Genomic_DNA"/>
</dbReference>
<evidence type="ECO:0000313" key="2">
    <source>
        <dbReference type="Proteomes" id="UP001054902"/>
    </source>
</evidence>
<dbReference type="Proteomes" id="UP001054902">
    <property type="component" value="Unassembled WGS sequence"/>
</dbReference>
<evidence type="ECO:0000313" key="1">
    <source>
        <dbReference type="EMBL" id="GFH59479.1"/>
    </source>
</evidence>
<keyword evidence="2" id="KW-1185">Reference proteome</keyword>
<sequence>MFTDGNFNHFWENGPQMRLTADQRAHLAQEGLTTIANFSDFNKDTLDHAFKNIKRSEPAIVEVRNPAGNVITAAVSAICGEPLQAIQKYHIHTARIGHEYLTTVAHPVTPQAMHFTNCLS</sequence>
<name>A0AAD3HDR1_9STRA</name>
<proteinExistence type="predicted"/>
<accession>A0AAD3HDR1</accession>
<protein>
    <submittedName>
        <fullName evidence="1">Uncharacterized protein</fullName>
    </submittedName>
</protein>
<comment type="caution">
    <text evidence="1">The sequence shown here is derived from an EMBL/GenBank/DDBJ whole genome shotgun (WGS) entry which is preliminary data.</text>
</comment>
<gene>
    <name evidence="1" type="ORF">CTEN210_15955</name>
</gene>